<gene>
    <name evidence="2" type="ORF">OFUS_LOCUS16962</name>
</gene>
<dbReference type="PANTHER" id="PTHR34180">
    <property type="entry name" value="PEPTIDASE C45"/>
    <property type="match status" value="1"/>
</dbReference>
<dbReference type="PANTHER" id="PTHR34180:SF1">
    <property type="entry name" value="BETA-ALANYL-DOPAMINE_CARCININE HYDROLASE"/>
    <property type="match status" value="1"/>
</dbReference>
<accession>A0A8J1U172</accession>
<sequence length="432" mass="48283">MSSEPNGSSNASTNGSTGDAVNSVTNGDTNSETDGSTNVNPKKKLPPMFFVQGTYYDCGYQRGEFCKDVLKEFIDASEESIQRYQAFYETTDGKEFVDGFISNCTKRFPHLMDEFRGIYDGANIDMKKGYLMLLSPQLEDVLGNLESAVLEEYGCATKGCTDIYVNNDNDVIIGHNEDWALDFDWPFIIHSKIEPYTMPDGQVIPEQRLMALYPHPASFSSPSWINSHGLSGTDDVILFPKNKVYKEKKTPYQVLVRLQQQARSPEELIKLCVDEGSGVAYSWSVTLNFGVFGSSTMYNLEVGPSDGPRSKVSVKKIVPQCSEGDIAGAYAHFNHTKHLADKGTRCIMVNTRQAFYDSQPTPESLKDVLALLGNTKGDKYTIYMPPEKKGHWATNWSSVLDFKNKCMYVYVGNPTNKEPDIILPFSMLQTKK</sequence>
<proteinExistence type="predicted"/>
<protein>
    <submittedName>
        <fullName evidence="2">Uncharacterized protein</fullName>
    </submittedName>
</protein>
<evidence type="ECO:0000313" key="2">
    <source>
        <dbReference type="EMBL" id="CAH1791925.1"/>
    </source>
</evidence>
<reference evidence="2" key="1">
    <citation type="submission" date="2022-03" db="EMBL/GenBank/DDBJ databases">
        <authorList>
            <person name="Martin C."/>
        </authorList>
    </citation>
    <scope>NUCLEOTIDE SEQUENCE</scope>
</reference>
<dbReference type="Gene3D" id="3.60.60.10">
    <property type="entry name" value="Penicillin V Acylase, Chain A"/>
    <property type="match status" value="1"/>
</dbReference>
<dbReference type="Proteomes" id="UP000749559">
    <property type="component" value="Unassembled WGS sequence"/>
</dbReference>
<dbReference type="InterPro" id="IPR047801">
    <property type="entry name" value="Peptidase_C45"/>
</dbReference>
<dbReference type="AlphaFoldDB" id="A0A8J1U172"/>
<comment type="caution">
    <text evidence="2">The sequence shown here is derived from an EMBL/GenBank/DDBJ whole genome shotgun (WGS) entry which is preliminary data.</text>
</comment>
<evidence type="ECO:0000313" key="3">
    <source>
        <dbReference type="Proteomes" id="UP000749559"/>
    </source>
</evidence>
<dbReference type="EMBL" id="CAIIXF020000008">
    <property type="protein sequence ID" value="CAH1791925.1"/>
    <property type="molecule type" value="Genomic_DNA"/>
</dbReference>
<keyword evidence="3" id="KW-1185">Reference proteome</keyword>
<dbReference type="NCBIfam" id="NF040521">
    <property type="entry name" value="C45_proenzyme"/>
    <property type="match status" value="1"/>
</dbReference>
<feature type="region of interest" description="Disordered" evidence="1">
    <location>
        <begin position="1"/>
        <end position="42"/>
    </location>
</feature>
<evidence type="ECO:0000256" key="1">
    <source>
        <dbReference type="SAM" id="MobiDB-lite"/>
    </source>
</evidence>
<feature type="compositionally biased region" description="Polar residues" evidence="1">
    <location>
        <begin position="19"/>
        <end position="40"/>
    </location>
</feature>
<dbReference type="OrthoDB" id="189997at2759"/>
<organism evidence="2 3">
    <name type="scientific">Owenia fusiformis</name>
    <name type="common">Polychaete worm</name>
    <dbReference type="NCBI Taxonomy" id="6347"/>
    <lineage>
        <taxon>Eukaryota</taxon>
        <taxon>Metazoa</taxon>
        <taxon>Spiralia</taxon>
        <taxon>Lophotrochozoa</taxon>
        <taxon>Annelida</taxon>
        <taxon>Polychaeta</taxon>
        <taxon>Sedentaria</taxon>
        <taxon>Canalipalpata</taxon>
        <taxon>Sabellida</taxon>
        <taxon>Oweniida</taxon>
        <taxon>Oweniidae</taxon>
        <taxon>Owenia</taxon>
    </lineage>
</organism>
<feature type="compositionally biased region" description="Low complexity" evidence="1">
    <location>
        <begin position="1"/>
        <end position="18"/>
    </location>
</feature>
<dbReference type="InterPro" id="IPR047794">
    <property type="entry name" value="C45_proenzyme-like"/>
</dbReference>
<name>A0A8J1U172_OWEFU</name>